<evidence type="ECO:0000256" key="6">
    <source>
        <dbReference type="SAM" id="Phobius"/>
    </source>
</evidence>
<dbReference type="EMBL" id="FORH01000001">
    <property type="protein sequence ID" value="SFI90850.1"/>
    <property type="molecule type" value="Genomic_DNA"/>
</dbReference>
<keyword evidence="3 6" id="KW-0812">Transmembrane</keyword>
<gene>
    <name evidence="7" type="ORF">SAMN04487991_1215</name>
</gene>
<keyword evidence="8" id="KW-1185">Reference proteome</keyword>
<keyword evidence="4 6" id="KW-1133">Transmembrane helix</keyword>
<dbReference type="PANTHER" id="PTHR30086:SF19">
    <property type="entry name" value="THREONINE EFFLUX PROTEIN"/>
    <property type="match status" value="1"/>
</dbReference>
<name>A0A1I3M225_9RHOB</name>
<evidence type="ECO:0000313" key="8">
    <source>
        <dbReference type="Proteomes" id="UP000199630"/>
    </source>
</evidence>
<evidence type="ECO:0000256" key="1">
    <source>
        <dbReference type="ARBA" id="ARBA00004651"/>
    </source>
</evidence>
<reference evidence="8" key="1">
    <citation type="submission" date="2016-10" db="EMBL/GenBank/DDBJ databases">
        <authorList>
            <person name="Varghese N."/>
            <person name="Submissions S."/>
        </authorList>
    </citation>
    <scope>NUCLEOTIDE SEQUENCE [LARGE SCALE GENOMIC DNA]</scope>
    <source>
        <strain evidence="8">DSM 26471</strain>
    </source>
</reference>
<evidence type="ECO:0000313" key="7">
    <source>
        <dbReference type="EMBL" id="SFI90850.1"/>
    </source>
</evidence>
<dbReference type="STRING" id="588602.SAMN04487991_1215"/>
<organism evidence="7 8">
    <name type="scientific">Celeribacter neptunius</name>
    <dbReference type="NCBI Taxonomy" id="588602"/>
    <lineage>
        <taxon>Bacteria</taxon>
        <taxon>Pseudomonadati</taxon>
        <taxon>Pseudomonadota</taxon>
        <taxon>Alphaproteobacteria</taxon>
        <taxon>Rhodobacterales</taxon>
        <taxon>Roseobacteraceae</taxon>
        <taxon>Celeribacter</taxon>
    </lineage>
</organism>
<evidence type="ECO:0000256" key="4">
    <source>
        <dbReference type="ARBA" id="ARBA00022989"/>
    </source>
</evidence>
<protein>
    <submittedName>
        <fullName evidence="7">Threonine/homoserine/homoserine lactone efflux protein</fullName>
    </submittedName>
</protein>
<comment type="subcellular location">
    <subcellularLocation>
        <location evidence="1">Cell membrane</location>
        <topology evidence="1">Multi-pass membrane protein</topology>
    </subcellularLocation>
</comment>
<proteinExistence type="predicted"/>
<accession>A0A1I3M225</accession>
<feature type="transmembrane region" description="Helical" evidence="6">
    <location>
        <begin position="189"/>
        <end position="207"/>
    </location>
</feature>
<dbReference type="InterPro" id="IPR001123">
    <property type="entry name" value="LeuE-type"/>
</dbReference>
<sequence>MTLTLFLSILSIHLIAAMSPGPSFVVSVRTAASEGFRPAFGLAVAFGLGAVIWALAAMSGLSVLFEIFPRTYLAFKLAGGLFLIWIGIKTLRHARDPLPASDAADALAASPRSLINAFRLGLITQLSNPKPAVFFGAVFAGLIPPETSLALKAGLLFFVFFDETLWYVIVARVFSRQKARQAYGRAKLWTDRLLGGMIVAFGARIALR</sequence>
<evidence type="ECO:0000256" key="5">
    <source>
        <dbReference type="ARBA" id="ARBA00023136"/>
    </source>
</evidence>
<keyword evidence="5 6" id="KW-0472">Membrane</keyword>
<dbReference type="AlphaFoldDB" id="A0A1I3M225"/>
<feature type="transmembrane region" description="Helical" evidence="6">
    <location>
        <begin position="149"/>
        <end position="169"/>
    </location>
</feature>
<dbReference type="Proteomes" id="UP000199630">
    <property type="component" value="Unassembled WGS sequence"/>
</dbReference>
<dbReference type="PANTHER" id="PTHR30086">
    <property type="entry name" value="ARGININE EXPORTER PROTEIN ARGO"/>
    <property type="match status" value="1"/>
</dbReference>
<keyword evidence="2" id="KW-1003">Cell membrane</keyword>
<dbReference type="Pfam" id="PF01810">
    <property type="entry name" value="LysE"/>
    <property type="match status" value="1"/>
</dbReference>
<dbReference type="GO" id="GO:0015171">
    <property type="term" value="F:amino acid transmembrane transporter activity"/>
    <property type="evidence" value="ECO:0007669"/>
    <property type="project" value="TreeGrafter"/>
</dbReference>
<dbReference type="OrthoDB" id="9804822at2"/>
<dbReference type="RefSeq" id="WP_090058908.1">
    <property type="nucleotide sequence ID" value="NZ_FORH01000001.1"/>
</dbReference>
<feature type="transmembrane region" description="Helical" evidence="6">
    <location>
        <begin position="42"/>
        <end position="65"/>
    </location>
</feature>
<dbReference type="GO" id="GO:0005886">
    <property type="term" value="C:plasma membrane"/>
    <property type="evidence" value="ECO:0007669"/>
    <property type="project" value="UniProtKB-SubCell"/>
</dbReference>
<evidence type="ECO:0000256" key="2">
    <source>
        <dbReference type="ARBA" id="ARBA00022475"/>
    </source>
</evidence>
<evidence type="ECO:0000256" key="3">
    <source>
        <dbReference type="ARBA" id="ARBA00022692"/>
    </source>
</evidence>
<feature type="transmembrane region" description="Helical" evidence="6">
    <location>
        <begin position="72"/>
        <end position="88"/>
    </location>
</feature>